<dbReference type="PANTHER" id="PTHR46232:SF1">
    <property type="entry name" value="SWI_SNF-RELATED MATRIX-ASSOCIATED ACTIN-DEPENDENT REGULATOR OF CHROMATIN SUBFAMILY E MEMBER 1"/>
    <property type="match status" value="1"/>
</dbReference>
<dbReference type="EMBL" id="JAODUP010000020">
    <property type="protein sequence ID" value="KAK2168136.1"/>
    <property type="molecule type" value="Genomic_DNA"/>
</dbReference>
<evidence type="ECO:0000313" key="5">
    <source>
        <dbReference type="EMBL" id="KAK2168136.1"/>
    </source>
</evidence>
<feature type="DNA-binding region" description="HMG box" evidence="1">
    <location>
        <begin position="28"/>
        <end position="101"/>
    </location>
</feature>
<dbReference type="SUPFAM" id="SSF47095">
    <property type="entry name" value="HMG-box"/>
    <property type="match status" value="1"/>
</dbReference>
<dbReference type="InterPro" id="IPR009071">
    <property type="entry name" value="HMG_box_dom"/>
</dbReference>
<dbReference type="Pfam" id="PF00505">
    <property type="entry name" value="HMG_box"/>
    <property type="match status" value="1"/>
</dbReference>
<sequence length="554" mass="59056">MPRGASRWQQGRENIQYYNSQLIRFPSERLAAYRRVMFVSALRGHLIWPQVKAANSSMTVCEIGATIGRMWRELADTEKQKYNEDFANDKIRYDTDLQEYLKITGLQASDLIKTRTKKKGSADKDSKAKSRQAQQSPKTPQPAKQNTVVQQVQGQQLIGVQPVLGTSINGPLPVSIQNNPGVTAGIPQQVLSGALSGLPHFSQVWTGQQGATIISQGQGTGQEQVIVQQGAGGQQVLINALGLAPGTVVNGSTAGSGENMLSAPILIQPSGEQATLFSAETSTEGNTDKNEGHLEGTQVSQATMTQLAALGWQQVMTGNVSDLQQQQHMINLINMAAAQSGVQPDQLTQAAQIAGLQPPGLPIGLQQVNIGTATSEATSESQPMEQGTITQVLSTEASQNGTTTQTLPNGPNTSAATTQAVVTLAQVPSAHSLYNSYGFNPWSGISGQVVQTSDINQEVTATSDGSTVTAGGIQVVYNRENILETELQHLRSALSEKTKEVQRLSQELEKAYSIIEQLKQQNPTAVIQLPAPQPETTQADNGSPPNTTTATTAT</sequence>
<gene>
    <name evidence="5" type="ORF">LSH36_20g10052</name>
</gene>
<feature type="coiled-coil region" evidence="2">
    <location>
        <begin position="480"/>
        <end position="521"/>
    </location>
</feature>
<organism evidence="5 6">
    <name type="scientific">Paralvinella palmiformis</name>
    <dbReference type="NCBI Taxonomy" id="53620"/>
    <lineage>
        <taxon>Eukaryota</taxon>
        <taxon>Metazoa</taxon>
        <taxon>Spiralia</taxon>
        <taxon>Lophotrochozoa</taxon>
        <taxon>Annelida</taxon>
        <taxon>Polychaeta</taxon>
        <taxon>Sedentaria</taxon>
        <taxon>Canalipalpata</taxon>
        <taxon>Terebellida</taxon>
        <taxon>Terebelliformia</taxon>
        <taxon>Alvinellidae</taxon>
        <taxon>Paralvinella</taxon>
    </lineage>
</organism>
<proteinExistence type="predicted"/>
<dbReference type="CDD" id="cd21983">
    <property type="entry name" value="HMG-box_SMARCE1"/>
    <property type="match status" value="1"/>
</dbReference>
<name>A0AAD9KB66_9ANNE</name>
<reference evidence="5" key="1">
    <citation type="journal article" date="2023" name="Mol. Biol. Evol.">
        <title>Third-Generation Sequencing Reveals the Adaptive Role of the Epigenome in Three Deep-Sea Polychaetes.</title>
        <authorList>
            <person name="Perez M."/>
            <person name="Aroh O."/>
            <person name="Sun Y."/>
            <person name="Lan Y."/>
            <person name="Juniper S.K."/>
            <person name="Young C.R."/>
            <person name="Angers B."/>
            <person name="Qian P.Y."/>
        </authorList>
    </citation>
    <scope>NUCLEOTIDE SEQUENCE</scope>
    <source>
        <strain evidence="5">P08H-3</strain>
    </source>
</reference>
<dbReference type="GO" id="GO:0016922">
    <property type="term" value="F:nuclear receptor binding"/>
    <property type="evidence" value="ECO:0007669"/>
    <property type="project" value="TreeGrafter"/>
</dbReference>
<feature type="compositionally biased region" description="Polar residues" evidence="3">
    <location>
        <begin position="534"/>
        <end position="546"/>
    </location>
</feature>
<dbReference type="GO" id="GO:0031492">
    <property type="term" value="F:nucleosomal DNA binding"/>
    <property type="evidence" value="ECO:0007669"/>
    <property type="project" value="TreeGrafter"/>
</dbReference>
<evidence type="ECO:0000313" key="6">
    <source>
        <dbReference type="Proteomes" id="UP001208570"/>
    </source>
</evidence>
<dbReference type="GO" id="GO:0016514">
    <property type="term" value="C:SWI/SNF complex"/>
    <property type="evidence" value="ECO:0007669"/>
    <property type="project" value="TreeGrafter"/>
</dbReference>
<protein>
    <recommendedName>
        <fullName evidence="4">HMG box domain-containing protein</fullName>
    </recommendedName>
</protein>
<dbReference type="PROSITE" id="PS50118">
    <property type="entry name" value="HMG_BOX_2"/>
    <property type="match status" value="1"/>
</dbReference>
<dbReference type="Proteomes" id="UP001208570">
    <property type="component" value="Unassembled WGS sequence"/>
</dbReference>
<evidence type="ECO:0000259" key="4">
    <source>
        <dbReference type="PROSITE" id="PS50118"/>
    </source>
</evidence>
<keyword evidence="6" id="KW-1185">Reference proteome</keyword>
<feature type="region of interest" description="Disordered" evidence="3">
    <location>
        <begin position="531"/>
        <end position="554"/>
    </location>
</feature>
<comment type="caution">
    <text evidence="5">The sequence shown here is derived from an EMBL/GenBank/DDBJ whole genome shotgun (WGS) entry which is preliminary data.</text>
</comment>
<dbReference type="PANTHER" id="PTHR46232">
    <property type="entry name" value="SMARCE1 REGULATOR OF CHROMATIN"/>
    <property type="match status" value="1"/>
</dbReference>
<feature type="region of interest" description="Disordered" evidence="3">
    <location>
        <begin position="114"/>
        <end position="147"/>
    </location>
</feature>
<dbReference type="AlphaFoldDB" id="A0AAD9KB66"/>
<feature type="compositionally biased region" description="Polar residues" evidence="3">
    <location>
        <begin position="131"/>
        <end position="147"/>
    </location>
</feature>
<keyword evidence="1" id="KW-0539">Nucleus</keyword>
<feature type="domain" description="HMG box" evidence="4">
    <location>
        <begin position="28"/>
        <end position="101"/>
    </location>
</feature>
<keyword evidence="2" id="KW-0175">Coiled coil</keyword>
<keyword evidence="1" id="KW-0238">DNA-binding</keyword>
<evidence type="ECO:0000256" key="2">
    <source>
        <dbReference type="SAM" id="Coils"/>
    </source>
</evidence>
<dbReference type="GO" id="GO:0045892">
    <property type="term" value="P:negative regulation of DNA-templated transcription"/>
    <property type="evidence" value="ECO:0007669"/>
    <property type="project" value="TreeGrafter"/>
</dbReference>
<evidence type="ECO:0000256" key="3">
    <source>
        <dbReference type="SAM" id="MobiDB-lite"/>
    </source>
</evidence>
<evidence type="ECO:0000256" key="1">
    <source>
        <dbReference type="PROSITE-ProRule" id="PRU00267"/>
    </source>
</evidence>
<accession>A0AAD9KB66</accession>
<dbReference type="InterPro" id="IPR036910">
    <property type="entry name" value="HMG_box_dom_sf"/>
</dbReference>
<dbReference type="Gene3D" id="1.10.30.10">
    <property type="entry name" value="High mobility group box domain"/>
    <property type="match status" value="1"/>
</dbReference>